<keyword evidence="2" id="KW-0472">Membrane</keyword>
<keyword evidence="5" id="KW-1185">Reference proteome</keyword>
<evidence type="ECO:0000256" key="1">
    <source>
        <dbReference type="SAM" id="MobiDB-lite"/>
    </source>
</evidence>
<organism evidence="4 5">
    <name type="scientific">Microbulbifer echini</name>
    <dbReference type="NCBI Taxonomy" id="1529067"/>
    <lineage>
        <taxon>Bacteria</taxon>
        <taxon>Pseudomonadati</taxon>
        <taxon>Pseudomonadota</taxon>
        <taxon>Gammaproteobacteria</taxon>
        <taxon>Cellvibrionales</taxon>
        <taxon>Microbulbiferaceae</taxon>
        <taxon>Microbulbifer</taxon>
    </lineage>
</organism>
<feature type="region of interest" description="Disordered" evidence="1">
    <location>
        <begin position="1"/>
        <end position="20"/>
    </location>
</feature>
<dbReference type="RefSeq" id="WP_299587783.1">
    <property type="nucleotide sequence ID" value="NZ_JBGMEL010000008.1"/>
</dbReference>
<keyword evidence="2" id="KW-1133">Transmembrane helix</keyword>
<dbReference type="EMBL" id="JBGMEL010000008">
    <property type="protein sequence ID" value="MFA0790897.1"/>
    <property type="molecule type" value="Genomic_DNA"/>
</dbReference>
<dbReference type="Pfam" id="PF13239">
    <property type="entry name" value="2TM"/>
    <property type="match status" value="1"/>
</dbReference>
<evidence type="ECO:0000313" key="4">
    <source>
        <dbReference type="EMBL" id="MFA0790897.1"/>
    </source>
</evidence>
<dbReference type="InterPro" id="IPR025698">
    <property type="entry name" value="2TM_dom"/>
</dbReference>
<reference evidence="4 5" key="1">
    <citation type="submission" date="2024-08" db="EMBL/GenBank/DDBJ databases">
        <authorList>
            <person name="Ishaq N."/>
        </authorList>
    </citation>
    <scope>NUCLEOTIDE SEQUENCE [LARGE SCALE GENOMIC DNA]</scope>
    <source>
        <strain evidence="4 5">JCM 30400</strain>
    </source>
</reference>
<evidence type="ECO:0000259" key="3">
    <source>
        <dbReference type="Pfam" id="PF13239"/>
    </source>
</evidence>
<proteinExistence type="predicted"/>
<evidence type="ECO:0000256" key="2">
    <source>
        <dbReference type="SAM" id="Phobius"/>
    </source>
</evidence>
<accession>A0ABV4NND4</accession>
<dbReference type="Proteomes" id="UP001569414">
    <property type="component" value="Unassembled WGS sequence"/>
</dbReference>
<feature type="domain" description="2TM" evidence="3">
    <location>
        <begin position="22"/>
        <end position="99"/>
    </location>
</feature>
<comment type="caution">
    <text evidence="4">The sequence shown here is derived from an EMBL/GenBank/DDBJ whole genome shotgun (WGS) entry which is preliminary data.</text>
</comment>
<name>A0ABV4NND4_9GAMM</name>
<sequence>MTQSDEINKMHPEQQTSAKEREAIEHVRKLRGFYQHLITYLVIVSGLILANLILAPEYLWSLWAALGWGVGITSHAIRTFKPFSIFGPEWEKKQVEKRMGKK</sequence>
<keyword evidence="2" id="KW-0812">Transmembrane</keyword>
<gene>
    <name evidence="4" type="ORF">ACCI51_10110</name>
</gene>
<feature type="transmembrane region" description="Helical" evidence="2">
    <location>
        <begin position="37"/>
        <end position="54"/>
    </location>
</feature>
<protein>
    <submittedName>
        <fullName evidence="4">2TM domain-containing protein</fullName>
    </submittedName>
</protein>
<feature type="transmembrane region" description="Helical" evidence="2">
    <location>
        <begin position="60"/>
        <end position="77"/>
    </location>
</feature>
<evidence type="ECO:0000313" key="5">
    <source>
        <dbReference type="Proteomes" id="UP001569414"/>
    </source>
</evidence>